<protein>
    <recommendedName>
        <fullName evidence="2">DUF4232 domain-containing protein</fullName>
    </recommendedName>
</protein>
<accession>A0ABN2N4Y0</accession>
<name>A0ABN2N4Y0_9PSEU</name>
<comment type="caution">
    <text evidence="3">The sequence shown here is derived from an EMBL/GenBank/DDBJ whole genome shotgun (WGS) entry which is preliminary data.</text>
</comment>
<evidence type="ECO:0000259" key="2">
    <source>
        <dbReference type="Pfam" id="PF14016"/>
    </source>
</evidence>
<proteinExistence type="predicted"/>
<sequence>MSINRLGLVAVAVAGAAALAGCSSPASGGAAATTTPVATSSAAPATSAAPVAAGRCTLDQLTATTGQTTGDAGQRHTAVVWRNTSTKACTMTGFGGVDLVGPADPMGATYSLPRSSATPATVRLEPGASAHTTITWLPPQDGPGWTPTGMHVTPPDETRSATVPWPGGAVLRQDGATRPGTFIAPVQAGAQG</sequence>
<dbReference type="PROSITE" id="PS51257">
    <property type="entry name" value="PROKAR_LIPOPROTEIN"/>
    <property type="match status" value="1"/>
</dbReference>
<feature type="chain" id="PRO_5045985790" description="DUF4232 domain-containing protein" evidence="1">
    <location>
        <begin position="29"/>
        <end position="192"/>
    </location>
</feature>
<keyword evidence="1" id="KW-0732">Signal</keyword>
<dbReference type="InterPro" id="IPR025326">
    <property type="entry name" value="DUF4232"/>
</dbReference>
<dbReference type="Pfam" id="PF14016">
    <property type="entry name" value="DUF4232"/>
    <property type="match status" value="1"/>
</dbReference>
<evidence type="ECO:0000313" key="3">
    <source>
        <dbReference type="EMBL" id="GAA1847296.1"/>
    </source>
</evidence>
<feature type="domain" description="DUF4232" evidence="2">
    <location>
        <begin position="56"/>
        <end position="168"/>
    </location>
</feature>
<dbReference type="RefSeq" id="WP_344416530.1">
    <property type="nucleotide sequence ID" value="NZ_BAAAQK010000006.1"/>
</dbReference>
<keyword evidence="4" id="KW-1185">Reference proteome</keyword>
<gene>
    <name evidence="3" type="ORF">GCM10009836_28630</name>
</gene>
<dbReference type="Proteomes" id="UP001500449">
    <property type="component" value="Unassembled WGS sequence"/>
</dbReference>
<reference evidence="3 4" key="1">
    <citation type="journal article" date="2019" name="Int. J. Syst. Evol. Microbiol.">
        <title>The Global Catalogue of Microorganisms (GCM) 10K type strain sequencing project: providing services to taxonomists for standard genome sequencing and annotation.</title>
        <authorList>
            <consortium name="The Broad Institute Genomics Platform"/>
            <consortium name="The Broad Institute Genome Sequencing Center for Infectious Disease"/>
            <person name="Wu L."/>
            <person name="Ma J."/>
        </authorList>
    </citation>
    <scope>NUCLEOTIDE SEQUENCE [LARGE SCALE GENOMIC DNA]</scope>
    <source>
        <strain evidence="3 4">JCM 16009</strain>
    </source>
</reference>
<evidence type="ECO:0000256" key="1">
    <source>
        <dbReference type="SAM" id="SignalP"/>
    </source>
</evidence>
<feature type="signal peptide" evidence="1">
    <location>
        <begin position="1"/>
        <end position="28"/>
    </location>
</feature>
<dbReference type="EMBL" id="BAAAQK010000006">
    <property type="protein sequence ID" value="GAA1847296.1"/>
    <property type="molecule type" value="Genomic_DNA"/>
</dbReference>
<evidence type="ECO:0000313" key="4">
    <source>
        <dbReference type="Proteomes" id="UP001500449"/>
    </source>
</evidence>
<organism evidence="3 4">
    <name type="scientific">Pseudonocardia ailaonensis</name>
    <dbReference type="NCBI Taxonomy" id="367279"/>
    <lineage>
        <taxon>Bacteria</taxon>
        <taxon>Bacillati</taxon>
        <taxon>Actinomycetota</taxon>
        <taxon>Actinomycetes</taxon>
        <taxon>Pseudonocardiales</taxon>
        <taxon>Pseudonocardiaceae</taxon>
        <taxon>Pseudonocardia</taxon>
    </lineage>
</organism>